<dbReference type="AlphaFoldDB" id="A0A8H6RMA8"/>
<proteinExistence type="predicted"/>
<keyword evidence="2" id="KW-1185">Reference proteome</keyword>
<sequence length="264" mass="29412">MVAIINTNAPLYGVLVSDKSHLMGERKVVKRAYTTMMAIKCLSGTKLPGEPKDLVGDALFELEMATIEHKWWDDLSPQENYDKFSYGNLKGPEEKFERNALSKTRDMGVTPTRVFVSTPNQKNSERFFTHLSATPNMPQMTPLPFVGLAATDDTNAVEVKHHGSLGITTTGVVQDTNHPHLHVSMSHYEPSQKPHPYFKGKDVEPPEPVQVAQLTVLDVDAAKENWDGALLKKYINELGLHVIPTTGKDALQPVLMFWSVLGDY</sequence>
<name>A0A8H6RMA8_9PEZI</name>
<reference evidence="1" key="1">
    <citation type="submission" date="2020-04" db="EMBL/GenBank/DDBJ databases">
        <title>Draft genome resource of the tomato pathogen Pseudocercospora fuligena.</title>
        <authorList>
            <person name="Zaccaron A."/>
        </authorList>
    </citation>
    <scope>NUCLEOTIDE SEQUENCE</scope>
    <source>
        <strain evidence="1">PF001</strain>
    </source>
</reference>
<evidence type="ECO:0000313" key="1">
    <source>
        <dbReference type="EMBL" id="KAF7193547.1"/>
    </source>
</evidence>
<organism evidence="1 2">
    <name type="scientific">Pseudocercospora fuligena</name>
    <dbReference type="NCBI Taxonomy" id="685502"/>
    <lineage>
        <taxon>Eukaryota</taxon>
        <taxon>Fungi</taxon>
        <taxon>Dikarya</taxon>
        <taxon>Ascomycota</taxon>
        <taxon>Pezizomycotina</taxon>
        <taxon>Dothideomycetes</taxon>
        <taxon>Dothideomycetidae</taxon>
        <taxon>Mycosphaerellales</taxon>
        <taxon>Mycosphaerellaceae</taxon>
        <taxon>Pseudocercospora</taxon>
    </lineage>
</organism>
<dbReference type="Proteomes" id="UP000660729">
    <property type="component" value="Unassembled WGS sequence"/>
</dbReference>
<protein>
    <submittedName>
        <fullName evidence="1">Uncharacterized protein</fullName>
    </submittedName>
</protein>
<comment type="caution">
    <text evidence="1">The sequence shown here is derived from an EMBL/GenBank/DDBJ whole genome shotgun (WGS) entry which is preliminary data.</text>
</comment>
<gene>
    <name evidence="1" type="ORF">HII31_05122</name>
</gene>
<dbReference type="EMBL" id="JABCIY010000080">
    <property type="protein sequence ID" value="KAF7193547.1"/>
    <property type="molecule type" value="Genomic_DNA"/>
</dbReference>
<evidence type="ECO:0000313" key="2">
    <source>
        <dbReference type="Proteomes" id="UP000660729"/>
    </source>
</evidence>
<dbReference type="OrthoDB" id="3938544at2759"/>
<accession>A0A8H6RMA8</accession>